<dbReference type="Gene3D" id="1.10.8.20">
    <property type="entry name" value="N-terminal domain of phosphatidylinositol transfer protein sec14p"/>
    <property type="match status" value="1"/>
</dbReference>
<dbReference type="VEuPathDB" id="VectorBase:LDEU009009"/>
<keyword evidence="3" id="KW-1185">Reference proteome</keyword>
<accession>A0A443S6A1</accession>
<dbReference type="Gene3D" id="1.20.5.1200">
    <property type="entry name" value="Alpha-tocopherol transfer"/>
    <property type="match status" value="1"/>
</dbReference>
<evidence type="ECO:0000313" key="2">
    <source>
        <dbReference type="EMBL" id="RWS23031.1"/>
    </source>
</evidence>
<dbReference type="PROSITE" id="PS50191">
    <property type="entry name" value="CRAL_TRIO"/>
    <property type="match status" value="1"/>
</dbReference>
<dbReference type="STRING" id="299467.A0A443S6A1"/>
<dbReference type="CDD" id="cd00170">
    <property type="entry name" value="SEC14"/>
    <property type="match status" value="1"/>
</dbReference>
<evidence type="ECO:0000259" key="1">
    <source>
        <dbReference type="PROSITE" id="PS50191"/>
    </source>
</evidence>
<organism evidence="2 3">
    <name type="scientific">Leptotrombidium deliense</name>
    <dbReference type="NCBI Taxonomy" id="299467"/>
    <lineage>
        <taxon>Eukaryota</taxon>
        <taxon>Metazoa</taxon>
        <taxon>Ecdysozoa</taxon>
        <taxon>Arthropoda</taxon>
        <taxon>Chelicerata</taxon>
        <taxon>Arachnida</taxon>
        <taxon>Acari</taxon>
        <taxon>Acariformes</taxon>
        <taxon>Trombidiformes</taxon>
        <taxon>Prostigmata</taxon>
        <taxon>Anystina</taxon>
        <taxon>Parasitengona</taxon>
        <taxon>Trombiculoidea</taxon>
        <taxon>Trombiculidae</taxon>
        <taxon>Leptotrombidium</taxon>
    </lineage>
</organism>
<dbReference type="InterPro" id="IPR011074">
    <property type="entry name" value="CRAL/TRIO_N_dom"/>
</dbReference>
<dbReference type="OrthoDB" id="16405at2759"/>
<evidence type="ECO:0000313" key="3">
    <source>
        <dbReference type="Proteomes" id="UP000288716"/>
    </source>
</evidence>
<dbReference type="PRINTS" id="PR00180">
    <property type="entry name" value="CRETINALDHBP"/>
</dbReference>
<dbReference type="Pfam" id="PF00650">
    <property type="entry name" value="CRAL_TRIO"/>
    <property type="match status" value="1"/>
</dbReference>
<protein>
    <submittedName>
        <fullName evidence="2">Alpha-tocopherol transfer protein-like protein</fullName>
    </submittedName>
</protein>
<dbReference type="InterPro" id="IPR036865">
    <property type="entry name" value="CRAL-TRIO_dom_sf"/>
</dbReference>
<dbReference type="SUPFAM" id="SSF46938">
    <property type="entry name" value="CRAL/TRIO N-terminal domain"/>
    <property type="match status" value="1"/>
</dbReference>
<reference evidence="2 3" key="1">
    <citation type="journal article" date="2018" name="Gigascience">
        <title>Genomes of trombidid mites reveal novel predicted allergens and laterally-transferred genes associated with secondary metabolism.</title>
        <authorList>
            <person name="Dong X."/>
            <person name="Chaisiri K."/>
            <person name="Xia D."/>
            <person name="Armstrong S.D."/>
            <person name="Fang Y."/>
            <person name="Donnelly M.J."/>
            <person name="Kadowaki T."/>
            <person name="McGarry J.W."/>
            <person name="Darby A.C."/>
            <person name="Makepeace B.L."/>
        </authorList>
    </citation>
    <scope>NUCLEOTIDE SEQUENCE [LARGE SCALE GENOMIC DNA]</scope>
    <source>
        <strain evidence="2">UoL-UT</strain>
    </source>
</reference>
<dbReference type="SMART" id="SM01100">
    <property type="entry name" value="CRAL_TRIO_N"/>
    <property type="match status" value="1"/>
</dbReference>
<dbReference type="InterPro" id="IPR001251">
    <property type="entry name" value="CRAL-TRIO_dom"/>
</dbReference>
<feature type="domain" description="CRAL-TRIO" evidence="1">
    <location>
        <begin position="70"/>
        <end position="234"/>
    </location>
</feature>
<dbReference type="SUPFAM" id="SSF52087">
    <property type="entry name" value="CRAL/TRIO domain"/>
    <property type="match status" value="1"/>
</dbReference>
<dbReference type="Gene3D" id="3.40.525.10">
    <property type="entry name" value="CRAL-TRIO lipid binding domain"/>
    <property type="match status" value="1"/>
</dbReference>
<comment type="caution">
    <text evidence="2">The sequence shown here is derived from an EMBL/GenBank/DDBJ whole genome shotgun (WGS) entry which is preliminary data.</text>
</comment>
<dbReference type="GO" id="GO:1902936">
    <property type="term" value="F:phosphatidylinositol bisphosphate binding"/>
    <property type="evidence" value="ECO:0007669"/>
    <property type="project" value="TreeGrafter"/>
</dbReference>
<dbReference type="PANTHER" id="PTHR10174:SF130">
    <property type="entry name" value="ALPHA-TOCOPHEROL TRANSFER PROTEIN-LIKE"/>
    <property type="match status" value="1"/>
</dbReference>
<dbReference type="PANTHER" id="PTHR10174">
    <property type="entry name" value="ALPHA-TOCOPHEROL TRANSFER PROTEIN-RELATED"/>
    <property type="match status" value="1"/>
</dbReference>
<sequence>MSEFTEVQSGALIEFRQILQKSAETSNYNLTDEYLLKFLCANDYNLKKSTEQFIRYENTRHKYTDLFNIIDDLGSVFYSGVITVSKQRTQNGELVIITRPGLLKPSKTWLSRLMRATCISLEMEIEVESTQRNGIINIVDCNGFNWRHLIYFSLSQTKLFADLIDQILPVKYNSIHFVNESKVAQIAFNLIKSLLTASLKNKVHFNSNRIEKLRQVVDNAALPTELGGMSDVYSGDEYFLSVTSYYKKCKTIFRTTSSD</sequence>
<name>A0A443S6A1_9ACAR</name>
<dbReference type="SMART" id="SM00516">
    <property type="entry name" value="SEC14"/>
    <property type="match status" value="1"/>
</dbReference>
<gene>
    <name evidence="2" type="ORF">B4U80_13967</name>
</gene>
<dbReference type="AlphaFoldDB" id="A0A443S6A1"/>
<dbReference type="Proteomes" id="UP000288716">
    <property type="component" value="Unassembled WGS sequence"/>
</dbReference>
<proteinExistence type="predicted"/>
<dbReference type="GO" id="GO:0016020">
    <property type="term" value="C:membrane"/>
    <property type="evidence" value="ECO:0007669"/>
    <property type="project" value="TreeGrafter"/>
</dbReference>
<dbReference type="EMBL" id="NCKV01007290">
    <property type="protein sequence ID" value="RWS23031.1"/>
    <property type="molecule type" value="Genomic_DNA"/>
</dbReference>
<dbReference type="InterPro" id="IPR036273">
    <property type="entry name" value="CRAL/TRIO_N_dom_sf"/>
</dbReference>